<dbReference type="Pfam" id="PF13336">
    <property type="entry name" value="AcetylCoA_hyd_C"/>
    <property type="match status" value="1"/>
</dbReference>
<sequence length="732" mass="79261">MREFMPTHKPLVLDHVELCVDEILQRLGKQIRVGLPLGLGKPPELINALYGRAKADPSIELTILTALSLEKPVGGTAIEAAFLKPFVDRVWGDCPDLLYAVDATQGKLPANVKLQEFFFKPGSRLSNTIAQQNYVSTNYTTAARDIFHLGCNLAMQAVCKPEKDEATHYSLSCNPDTSIELVRMLQESGRAHLVVGVVNQHLPYMGHSALVPCEEFDLVVDHPRYSTTLFSTPKLPVGLVDYALGFYASALVRDGGTLQVGIGALGDAVVHALGLRHTANPDYQKVLKALHWTSAGHALAEQTGGKAAFDSGLYGATEMFVDGFLHLMQVGVLKRKVYDHWALQQLVNQGRLDPGALTPAVFDDLAELGMREITPVDLAAFKRHGLLNDQVLLDGVWLVLPTGQRVLANLADPQARQALAEQGLASNGAGAKLKGGTVLHAGFFLGPSAMYSALKNMPQAERDAIHMLGVEHVNQLDLNHGLYSAQRMHARFINTGIVATLGGAVVSDGLADGRVISGVGGQYNFVAMAHQLPTARSILMIRSVRENETGGKASSNIVFNYGHCTIPRHLRDIVVTEYGIADLRGKSDSDVAKALIEVADSRFQAALLKQAQEAGKIESDYQIPEAFRHNTPDNLAARLTALEQQGLLPAFPLGCDFTEQEWVLAQALSRVKAQAATTPKWKLLLSTLMAGKPPAAATLYLARMDLTQPRGLQARVVRALLVKQLKRLGALS</sequence>
<reference evidence="2 3" key="1">
    <citation type="submission" date="2023-10" db="EMBL/GenBank/DDBJ databases">
        <title>Complete Genome Sequence of Limnobacter thiooxidans CS-K2T, Isolated from freshwater lake sediments in Bavaria, Germany.</title>
        <authorList>
            <person name="Naruki M."/>
            <person name="Watanabe A."/>
            <person name="Warashina T."/>
            <person name="Morita T."/>
            <person name="Arakawa K."/>
        </authorList>
    </citation>
    <scope>NUCLEOTIDE SEQUENCE [LARGE SCALE GENOMIC DNA]</scope>
    <source>
        <strain evidence="2 3">CS-K2</strain>
    </source>
</reference>
<feature type="domain" description="Acetyl-CoA hydrolase/transferase C-terminal" evidence="1">
    <location>
        <begin position="446"/>
        <end position="611"/>
    </location>
</feature>
<dbReference type="PANTHER" id="PTHR21432">
    <property type="entry name" value="ACETYL-COA HYDROLASE-RELATED"/>
    <property type="match status" value="1"/>
</dbReference>
<evidence type="ECO:0000313" key="2">
    <source>
        <dbReference type="EMBL" id="BET27506.1"/>
    </source>
</evidence>
<dbReference type="AlphaFoldDB" id="A0AA86MEX9"/>
<dbReference type="GO" id="GO:0006083">
    <property type="term" value="P:acetate metabolic process"/>
    <property type="evidence" value="ECO:0007669"/>
    <property type="project" value="InterPro"/>
</dbReference>
<evidence type="ECO:0000313" key="3">
    <source>
        <dbReference type="Proteomes" id="UP001329151"/>
    </source>
</evidence>
<dbReference type="PANTHER" id="PTHR21432:SF20">
    <property type="entry name" value="ACETYL-COA HYDROLASE"/>
    <property type="match status" value="1"/>
</dbReference>
<protein>
    <recommendedName>
        <fullName evidence="1">Acetyl-CoA hydrolase/transferase C-terminal domain-containing protein</fullName>
    </recommendedName>
</protein>
<dbReference type="EMBL" id="AP028947">
    <property type="protein sequence ID" value="BET27506.1"/>
    <property type="molecule type" value="Genomic_DNA"/>
</dbReference>
<accession>A0AA86MEX9</accession>
<keyword evidence="3" id="KW-1185">Reference proteome</keyword>
<dbReference type="InterPro" id="IPR038460">
    <property type="entry name" value="AcetylCoA_hyd_C_sf"/>
</dbReference>
<dbReference type="Gene3D" id="3.40.1080.10">
    <property type="entry name" value="Glutaconate Coenzyme A-transferase"/>
    <property type="match status" value="1"/>
</dbReference>
<dbReference type="KEGG" id="lto:RGQ30_30070"/>
<dbReference type="Gene3D" id="3.30.750.70">
    <property type="entry name" value="4-hydroxybutyrate coenzyme like domains"/>
    <property type="match status" value="1"/>
</dbReference>
<organism evidence="2 3">
    <name type="scientific">Limnobacter thiooxidans</name>
    <dbReference type="NCBI Taxonomy" id="131080"/>
    <lineage>
        <taxon>Bacteria</taxon>
        <taxon>Pseudomonadati</taxon>
        <taxon>Pseudomonadota</taxon>
        <taxon>Betaproteobacteria</taxon>
        <taxon>Burkholderiales</taxon>
        <taxon>Burkholderiaceae</taxon>
        <taxon>Limnobacter</taxon>
    </lineage>
</organism>
<dbReference type="InterPro" id="IPR046433">
    <property type="entry name" value="ActCoA_hydro"/>
</dbReference>
<gene>
    <name evidence="2" type="ORF">RGQ30_30070</name>
</gene>
<evidence type="ECO:0000259" key="1">
    <source>
        <dbReference type="Pfam" id="PF13336"/>
    </source>
</evidence>
<dbReference type="SUPFAM" id="SSF100950">
    <property type="entry name" value="NagB/RpiA/CoA transferase-like"/>
    <property type="match status" value="1"/>
</dbReference>
<dbReference type="InterPro" id="IPR037171">
    <property type="entry name" value="NagB/RpiA_transferase-like"/>
</dbReference>
<dbReference type="GO" id="GO:0008775">
    <property type="term" value="F:acetate CoA-transferase activity"/>
    <property type="evidence" value="ECO:0007669"/>
    <property type="project" value="InterPro"/>
</dbReference>
<dbReference type="InterPro" id="IPR026888">
    <property type="entry name" value="AcetylCoA_hyd_C"/>
</dbReference>
<proteinExistence type="predicted"/>
<name>A0AA86MEX9_9BURK</name>
<dbReference type="Gene3D" id="3.40.1080.20">
    <property type="entry name" value="Acetyl-CoA hydrolase/transferase C-terminal domain"/>
    <property type="match status" value="1"/>
</dbReference>
<dbReference type="Proteomes" id="UP001329151">
    <property type="component" value="Chromosome"/>
</dbReference>